<accession>A0A9D9IKJ3</accession>
<proteinExistence type="predicted"/>
<dbReference type="InterPro" id="IPR013783">
    <property type="entry name" value="Ig-like_fold"/>
</dbReference>
<dbReference type="PROSITE" id="PS51257">
    <property type="entry name" value="PROKAR_LIPOPROTEIN"/>
    <property type="match status" value="1"/>
</dbReference>
<evidence type="ECO:0000256" key="1">
    <source>
        <dbReference type="ARBA" id="ARBA00022614"/>
    </source>
</evidence>
<dbReference type="InterPro" id="IPR052574">
    <property type="entry name" value="CDIRP"/>
</dbReference>
<dbReference type="PANTHER" id="PTHR47566">
    <property type="match status" value="1"/>
</dbReference>
<dbReference type="Gene3D" id="3.80.10.10">
    <property type="entry name" value="Ribonuclease Inhibitor"/>
    <property type="match status" value="2"/>
</dbReference>
<dbReference type="AlphaFoldDB" id="A0A9D9IKJ3"/>
<comment type="caution">
    <text evidence="4">The sequence shown here is derived from an EMBL/GenBank/DDBJ whole genome shotgun (WGS) entry which is preliminary data.</text>
</comment>
<reference evidence="4" key="2">
    <citation type="journal article" date="2021" name="PeerJ">
        <title>Extensive microbial diversity within the chicken gut microbiome revealed by metagenomics and culture.</title>
        <authorList>
            <person name="Gilroy R."/>
            <person name="Ravi A."/>
            <person name="Getino M."/>
            <person name="Pursley I."/>
            <person name="Horton D.L."/>
            <person name="Alikhan N.F."/>
            <person name="Baker D."/>
            <person name="Gharbi K."/>
            <person name="Hall N."/>
            <person name="Watson M."/>
            <person name="Adriaenssens E.M."/>
            <person name="Foster-Nyarko E."/>
            <person name="Jarju S."/>
            <person name="Secka A."/>
            <person name="Antonio M."/>
            <person name="Oren A."/>
            <person name="Chaudhuri R.R."/>
            <person name="La Ragione R."/>
            <person name="Hildebrand F."/>
            <person name="Pallen M.J."/>
        </authorList>
    </citation>
    <scope>NUCLEOTIDE SEQUENCE</scope>
    <source>
        <strain evidence="4">B1-13419</strain>
    </source>
</reference>
<sequence>MNILKAIIMIMSASVIITGCDILGIGGKNGGDIYLGSQTLEVSAEGGSYNISVYCNDDWTAESGASWVYVPQDSYSTGNATVNISANRPDSEGNVSDRETQITFWSGESSAILTVRQSASSDNTISLSQNEASFGPAGGSVDILVSCTGNWALGYNDEYWVTPSSEDGYNGYTVTFEIGYNSDTETRSTTYTFYCGVAEATLTITQTGDNSEAILFKDPYFEEALLYAGADRNMDGKITVEEAASMTELNISDRHIRNMDEIRYFTSLVRLDCSRSNLEKFPDFSSCTKLEELICDRCGLSSLDLSTCPRLKSLSCEINSLGTIDLSPVPELEFLECSNSKLTSLDLSGNPQIKDVYATSNGDLGEINLAGCMQLETVSLSNSALTWLELLGYPALKNVYVGNGILQSLILRDCPSLTYISCENNSLNTLVTENCPSLERIFCYNNNLTSLDIISDKMWQIECSNNAITGLDLSGCPNLEDLTCENNEITSLDVKDLSLLQTLDCSSNSIRELDLTHNRDLESLDCGGNGKMTVTVYRYHTIDNFGRTENNDDITVVYVDEI</sequence>
<reference evidence="4" key="1">
    <citation type="submission" date="2020-10" db="EMBL/GenBank/DDBJ databases">
        <authorList>
            <person name="Gilroy R."/>
        </authorList>
    </citation>
    <scope>NUCLEOTIDE SEQUENCE</scope>
    <source>
        <strain evidence="4">B1-13419</strain>
    </source>
</reference>
<organism evidence="4 5">
    <name type="scientific">Candidatus Cryptobacteroides faecigallinarum</name>
    <dbReference type="NCBI Taxonomy" id="2840763"/>
    <lineage>
        <taxon>Bacteria</taxon>
        <taxon>Pseudomonadati</taxon>
        <taxon>Bacteroidota</taxon>
        <taxon>Bacteroidia</taxon>
        <taxon>Bacteroidales</taxon>
        <taxon>Candidatus Cryptobacteroides</taxon>
    </lineage>
</organism>
<evidence type="ECO:0000256" key="2">
    <source>
        <dbReference type="ARBA" id="ARBA00022737"/>
    </source>
</evidence>
<evidence type="ECO:0000259" key="3">
    <source>
        <dbReference type="Pfam" id="PF13004"/>
    </source>
</evidence>
<dbReference type="Pfam" id="PF13004">
    <property type="entry name" value="BACON"/>
    <property type="match status" value="1"/>
</dbReference>
<feature type="domain" description="BACON" evidence="3">
    <location>
        <begin position="156"/>
        <end position="206"/>
    </location>
</feature>
<dbReference type="Proteomes" id="UP000823757">
    <property type="component" value="Unassembled WGS sequence"/>
</dbReference>
<gene>
    <name evidence="4" type="ORF">IAB91_00700</name>
</gene>
<dbReference type="SUPFAM" id="SSF52058">
    <property type="entry name" value="L domain-like"/>
    <property type="match status" value="2"/>
</dbReference>
<dbReference type="EMBL" id="JADIMD010000009">
    <property type="protein sequence ID" value="MBO8473796.1"/>
    <property type="molecule type" value="Genomic_DNA"/>
</dbReference>
<evidence type="ECO:0000313" key="5">
    <source>
        <dbReference type="Proteomes" id="UP000823757"/>
    </source>
</evidence>
<evidence type="ECO:0000313" key="4">
    <source>
        <dbReference type="EMBL" id="MBO8473796.1"/>
    </source>
</evidence>
<name>A0A9D9IKJ3_9BACT</name>
<dbReference type="InterPro" id="IPR032675">
    <property type="entry name" value="LRR_dom_sf"/>
</dbReference>
<dbReference type="GO" id="GO:0035591">
    <property type="term" value="F:signaling adaptor activity"/>
    <property type="evidence" value="ECO:0007669"/>
    <property type="project" value="TreeGrafter"/>
</dbReference>
<dbReference type="Gene3D" id="2.60.40.10">
    <property type="entry name" value="Immunoglobulins"/>
    <property type="match status" value="2"/>
</dbReference>
<dbReference type="PANTHER" id="PTHR47566:SF1">
    <property type="entry name" value="PROTEIN NUD1"/>
    <property type="match status" value="1"/>
</dbReference>
<dbReference type="InterPro" id="IPR024361">
    <property type="entry name" value="BACON"/>
</dbReference>
<protein>
    <recommendedName>
        <fullName evidence="3">BACON domain-containing protein</fullName>
    </recommendedName>
</protein>
<dbReference type="CDD" id="cd14948">
    <property type="entry name" value="BACON"/>
    <property type="match status" value="2"/>
</dbReference>
<keyword evidence="1" id="KW-0433">Leucine-rich repeat</keyword>
<keyword evidence="2" id="KW-0677">Repeat</keyword>